<protein>
    <submittedName>
        <fullName evidence="1">Uncharacterized protein</fullName>
    </submittedName>
</protein>
<dbReference type="RefSeq" id="WP_089870841.1">
    <property type="nucleotide sequence ID" value="NZ_FOTC01000004.1"/>
</dbReference>
<dbReference type="Proteomes" id="UP000199607">
    <property type="component" value="Unassembled WGS sequence"/>
</dbReference>
<accession>A0A1I4GYI0</accession>
<proteinExistence type="predicted"/>
<dbReference type="EMBL" id="FOTC01000004">
    <property type="protein sequence ID" value="SFL34610.1"/>
    <property type="molecule type" value="Genomic_DNA"/>
</dbReference>
<dbReference type="AlphaFoldDB" id="A0A1I4GYI0"/>
<organism evidence="1 2">
    <name type="scientific">Halogranum rubrum</name>
    <dbReference type="NCBI Taxonomy" id="553466"/>
    <lineage>
        <taxon>Archaea</taxon>
        <taxon>Methanobacteriati</taxon>
        <taxon>Methanobacteriota</taxon>
        <taxon>Stenosarchaea group</taxon>
        <taxon>Halobacteria</taxon>
        <taxon>Halobacteriales</taxon>
        <taxon>Haloferacaceae</taxon>
    </lineage>
</organism>
<sequence length="187" mass="20471">MNDGLPFPLSGSTLVTGPSNVGKTRLTARALDEWVSAHSPDAVVVFEFGPEYEHGGRILGRRLSRFTDIPDEVCYSVLDARAPRAESTSETELLQLARENATGAERLLDRAPQSPVAVFVNDTTIGFQHEESDVNRLLAYCARARCSVLNAFESDELGTDDPVSRQEHATLEYLKACTDRTVTLGTD</sequence>
<evidence type="ECO:0000313" key="2">
    <source>
        <dbReference type="Proteomes" id="UP000199607"/>
    </source>
</evidence>
<name>A0A1I4GYI0_9EURY</name>
<gene>
    <name evidence="1" type="ORF">SAMN04487950_3472</name>
</gene>
<dbReference type="STRING" id="553466.SAMN04487950_3472"/>
<keyword evidence="2" id="KW-1185">Reference proteome</keyword>
<evidence type="ECO:0000313" key="1">
    <source>
        <dbReference type="EMBL" id="SFL34610.1"/>
    </source>
</evidence>
<reference evidence="2" key="1">
    <citation type="submission" date="2016-10" db="EMBL/GenBank/DDBJ databases">
        <authorList>
            <person name="Varghese N."/>
            <person name="Submissions S."/>
        </authorList>
    </citation>
    <scope>NUCLEOTIDE SEQUENCE [LARGE SCALE GENOMIC DNA]</scope>
    <source>
        <strain evidence="2">CGMCC 1.7738</strain>
    </source>
</reference>